<keyword evidence="2" id="KW-1185">Reference proteome</keyword>
<dbReference type="AlphaFoldDB" id="A0A090S416"/>
<accession>A0A090S416</accession>
<protein>
    <recommendedName>
        <fullName evidence="3">DUF3634 family protein</fullName>
    </recommendedName>
</protein>
<dbReference type="OrthoDB" id="6264785at2"/>
<sequence length="103" mass="11933">MLYVVLVGAILVFWLVAIDRPSLVVKMDQGEITHTKGHLPPTFKHNLKEIVERDKTSGELKVYQTRSGMKLKFSKTISKNIQQRIRNIFPHQSFKSKGRKKSR</sequence>
<evidence type="ECO:0008006" key="3">
    <source>
        <dbReference type="Google" id="ProtNLM"/>
    </source>
</evidence>
<evidence type="ECO:0000313" key="1">
    <source>
        <dbReference type="EMBL" id="GAL21264.1"/>
    </source>
</evidence>
<comment type="caution">
    <text evidence="1">The sequence shown here is derived from an EMBL/GenBank/DDBJ whole genome shotgun (WGS) entry which is preliminary data.</text>
</comment>
<reference evidence="1 2" key="1">
    <citation type="submission" date="2014-09" db="EMBL/GenBank/DDBJ databases">
        <title>Vibrio maritimus JCM 19235. (C45) whole genome shotgun sequence.</title>
        <authorList>
            <person name="Sawabe T."/>
            <person name="Meirelles P."/>
            <person name="Nakanishi M."/>
            <person name="Sayaka M."/>
            <person name="Hattori M."/>
            <person name="Ohkuma M."/>
        </authorList>
    </citation>
    <scope>NUCLEOTIDE SEQUENCE [LARGE SCALE GENOMIC DNA]</scope>
    <source>
        <strain evidence="2">JCM19235</strain>
    </source>
</reference>
<dbReference type="InterPro" id="IPR022090">
    <property type="entry name" value="DUF3634"/>
</dbReference>
<dbReference type="Pfam" id="PF12321">
    <property type="entry name" value="DUF3634"/>
    <property type="match status" value="1"/>
</dbReference>
<dbReference type="EMBL" id="BBMR01000007">
    <property type="protein sequence ID" value="GAL21264.1"/>
    <property type="molecule type" value="Genomic_DNA"/>
</dbReference>
<dbReference type="RefSeq" id="WP_042475722.1">
    <property type="nucleotide sequence ID" value="NZ_CP090438.1"/>
</dbReference>
<organism evidence="1 2">
    <name type="scientific">Vibrio maritimus</name>
    <dbReference type="NCBI Taxonomy" id="990268"/>
    <lineage>
        <taxon>Bacteria</taxon>
        <taxon>Pseudomonadati</taxon>
        <taxon>Pseudomonadota</taxon>
        <taxon>Gammaproteobacteria</taxon>
        <taxon>Vibrionales</taxon>
        <taxon>Vibrionaceae</taxon>
        <taxon>Vibrio</taxon>
    </lineage>
</organism>
<evidence type="ECO:0000313" key="2">
    <source>
        <dbReference type="Proteomes" id="UP000029228"/>
    </source>
</evidence>
<proteinExistence type="predicted"/>
<name>A0A090S416_9VIBR</name>
<gene>
    <name evidence="1" type="ORF">JCM19235_539</name>
</gene>
<dbReference type="STRING" id="990268.JCM19235_539"/>
<dbReference type="Proteomes" id="UP000029228">
    <property type="component" value="Unassembled WGS sequence"/>
</dbReference>